<evidence type="ECO:0000256" key="1">
    <source>
        <dbReference type="ARBA" id="ARBA00022729"/>
    </source>
</evidence>
<dbReference type="Pfam" id="PF18962">
    <property type="entry name" value="Por_Secre_tail"/>
    <property type="match status" value="1"/>
</dbReference>
<dbReference type="InterPro" id="IPR028994">
    <property type="entry name" value="Integrin_alpha_N"/>
</dbReference>
<dbReference type="PANTHER" id="PTHR36220">
    <property type="entry name" value="UNNAMED PRODUCT"/>
    <property type="match status" value="1"/>
</dbReference>
<name>A0A1G6XYF6_9BACT</name>
<reference evidence="5" key="1">
    <citation type="submission" date="2016-10" db="EMBL/GenBank/DDBJ databases">
        <authorList>
            <person name="Varghese N."/>
            <person name="Submissions S."/>
        </authorList>
    </citation>
    <scope>NUCLEOTIDE SEQUENCE [LARGE SCALE GENOMIC DNA]</scope>
    <source>
        <strain evidence="5">DSM 25329</strain>
    </source>
</reference>
<gene>
    <name evidence="4" type="ORF">SAMN04487996_102297</name>
</gene>
<accession>A0A1G6XYF6</accession>
<dbReference type="PANTHER" id="PTHR36220:SF1">
    <property type="entry name" value="GAMMA TUBULIN COMPLEX COMPONENT C-TERMINAL DOMAIN-CONTAINING PROTEIN"/>
    <property type="match status" value="1"/>
</dbReference>
<evidence type="ECO:0000259" key="3">
    <source>
        <dbReference type="Pfam" id="PF18962"/>
    </source>
</evidence>
<dbReference type="InterPro" id="IPR026444">
    <property type="entry name" value="Secre_tail"/>
</dbReference>
<dbReference type="EMBL" id="FNAN01000002">
    <property type="protein sequence ID" value="SDD83254.1"/>
    <property type="molecule type" value="Genomic_DNA"/>
</dbReference>
<dbReference type="NCBIfam" id="TIGR04183">
    <property type="entry name" value="Por_Secre_tail"/>
    <property type="match status" value="1"/>
</dbReference>
<organism evidence="4 5">
    <name type="scientific">Dyadobacter soli</name>
    <dbReference type="NCBI Taxonomy" id="659014"/>
    <lineage>
        <taxon>Bacteria</taxon>
        <taxon>Pseudomonadati</taxon>
        <taxon>Bacteroidota</taxon>
        <taxon>Cytophagia</taxon>
        <taxon>Cytophagales</taxon>
        <taxon>Spirosomataceae</taxon>
        <taxon>Dyadobacter</taxon>
    </lineage>
</organism>
<keyword evidence="1 2" id="KW-0732">Signal</keyword>
<evidence type="ECO:0000313" key="5">
    <source>
        <dbReference type="Proteomes" id="UP000198748"/>
    </source>
</evidence>
<dbReference type="Pfam" id="PF14312">
    <property type="entry name" value="FG-GAP_2"/>
    <property type="match status" value="6"/>
</dbReference>
<dbReference type="Proteomes" id="UP000198748">
    <property type="component" value="Unassembled WGS sequence"/>
</dbReference>
<keyword evidence="5" id="KW-1185">Reference proteome</keyword>
<dbReference type="InterPro" id="IPR013517">
    <property type="entry name" value="FG-GAP"/>
</dbReference>
<evidence type="ECO:0000256" key="2">
    <source>
        <dbReference type="SAM" id="SignalP"/>
    </source>
</evidence>
<dbReference type="AlphaFoldDB" id="A0A1G6XYF6"/>
<sequence length="627" mass="67091">MHSFFTPLRKPFLFLFALIFSTSLSFGQAWHPGKKIVASDRTTLGAFGNAVSVSGNYAVIGAFDDDGSGDGKTVLASAGAAYLFYNDNGTWVQVKKIYPPTRARGDFFGRSVCIKDDYMIIGSECQTDVNDQNPIQGAGAAYLYAKDQGGPGNWGFVKKITSPNRQYREYFGSDAAIEGDHIVAGAYYEARTYVLEKNAGGVNNWGVVATLFPQAGNSFNSFGGRVAISGEYVVVSAYSDDNSGTGPALQHSGSAYIFKQGQGGTNNWGLVKKITAPVIMESATFGSAISIDGDHLVVGAPNEMIKTESTTEYVVGAAYLFSKNNGGADQWGLQKKLTADLRLRASFGASVAIKGSSIAVGGYAENLDYKNENPVETAGAAWVFSENRGGIGNWGQTSKITAPDRHEGEVFGNAIALNETQIIVGSQSERDGAPYSLTSPGAAYSFSLEAALPVTLARFGARKLENQAELSWTTTEETNSSHFEIQRSADGRNWVTLQNIPAANESHVVKPYNASDKAPLAGLNLYRLKMVDNDGTFAFSKIEALTFDGVQNALFYPNPATDRLQLSNALLKNTASLKLLDQTGKSVFETSRPTAIIQTGHISAGLYILQITRKDGTVTSSLVAIDN</sequence>
<feature type="signal peptide" evidence="2">
    <location>
        <begin position="1"/>
        <end position="25"/>
    </location>
</feature>
<dbReference type="STRING" id="659014.SAMN04487996_102297"/>
<dbReference type="RefSeq" id="WP_090146831.1">
    <property type="nucleotide sequence ID" value="NZ_FNAN01000002.1"/>
</dbReference>
<protein>
    <submittedName>
        <fullName evidence="4">Por secretion system C-terminal sorting domain-containing protein</fullName>
    </submittedName>
</protein>
<dbReference type="OrthoDB" id="9803616at2"/>
<dbReference type="Gene3D" id="2.130.10.130">
    <property type="entry name" value="Integrin alpha, N-terminal"/>
    <property type="match status" value="2"/>
</dbReference>
<evidence type="ECO:0000313" key="4">
    <source>
        <dbReference type="EMBL" id="SDD83254.1"/>
    </source>
</evidence>
<feature type="chain" id="PRO_5011695239" evidence="2">
    <location>
        <begin position="26"/>
        <end position="627"/>
    </location>
</feature>
<proteinExistence type="predicted"/>
<feature type="domain" description="Secretion system C-terminal sorting" evidence="3">
    <location>
        <begin position="556"/>
        <end position="622"/>
    </location>
</feature>